<dbReference type="SUPFAM" id="SSF56731">
    <property type="entry name" value="DNA primase core"/>
    <property type="match status" value="1"/>
</dbReference>
<dbReference type="GO" id="GO:0008270">
    <property type="term" value="F:zinc ion binding"/>
    <property type="evidence" value="ECO:0007669"/>
    <property type="project" value="InterPro"/>
</dbReference>
<evidence type="ECO:0000313" key="1">
    <source>
        <dbReference type="EMBL" id="KKN73112.1"/>
    </source>
</evidence>
<reference evidence="1" key="1">
    <citation type="journal article" date="2015" name="Nature">
        <title>Complex archaea that bridge the gap between prokaryotes and eukaryotes.</title>
        <authorList>
            <person name="Spang A."/>
            <person name="Saw J.H."/>
            <person name="Jorgensen S.L."/>
            <person name="Zaremba-Niedzwiedzka K."/>
            <person name="Martijn J."/>
            <person name="Lind A.E."/>
            <person name="van Eijk R."/>
            <person name="Schleper C."/>
            <person name="Guy L."/>
            <person name="Ettema T.J."/>
        </authorList>
    </citation>
    <scope>NUCLEOTIDE SEQUENCE</scope>
</reference>
<dbReference type="AlphaFoldDB" id="A0A0F9TDW7"/>
<dbReference type="Gene3D" id="3.90.580.10">
    <property type="entry name" value="Zinc finger, CHC2-type domain"/>
    <property type="match status" value="1"/>
</dbReference>
<comment type="caution">
    <text evidence="1">The sequence shown here is derived from an EMBL/GenBank/DDBJ whole genome shotgun (WGS) entry which is preliminary data.</text>
</comment>
<protein>
    <recommendedName>
        <fullName evidence="2">Zinc finger CHC2-type domain-containing protein</fullName>
    </recommendedName>
</protein>
<dbReference type="GO" id="GO:0006260">
    <property type="term" value="P:DNA replication"/>
    <property type="evidence" value="ECO:0007669"/>
    <property type="project" value="InterPro"/>
</dbReference>
<dbReference type="EMBL" id="LAZR01000350">
    <property type="protein sequence ID" value="KKN73112.1"/>
    <property type="molecule type" value="Genomic_DNA"/>
</dbReference>
<dbReference type="Gene3D" id="3.40.1360.10">
    <property type="match status" value="1"/>
</dbReference>
<gene>
    <name evidence="1" type="ORF">LCGC14_0404210</name>
</gene>
<dbReference type="CDD" id="cd01029">
    <property type="entry name" value="TOPRIM_primases"/>
    <property type="match status" value="1"/>
</dbReference>
<proteinExistence type="predicted"/>
<evidence type="ECO:0008006" key="2">
    <source>
        <dbReference type="Google" id="ProtNLM"/>
    </source>
</evidence>
<accession>A0A0F9TDW7</accession>
<dbReference type="InterPro" id="IPR034154">
    <property type="entry name" value="TOPRIM_DnaG/twinkle"/>
</dbReference>
<name>A0A0F9TDW7_9ZZZZ</name>
<organism evidence="1">
    <name type="scientific">marine sediment metagenome</name>
    <dbReference type="NCBI Taxonomy" id="412755"/>
    <lineage>
        <taxon>unclassified sequences</taxon>
        <taxon>metagenomes</taxon>
        <taxon>ecological metagenomes</taxon>
    </lineage>
</organism>
<sequence>MKDSDFKQLNILLTEHDKVWSLCPFHKDIVRPNLSISLLDKYYGRWKCWACGRNGSLTKEQVHELNLSGYVIYNDNKNLDTRWRMFNQSCYDNLQKFPLLKLGLAKQLNISTKSLDEWLVGYDGSSFTIPMFREDLLEYFREGGFCGIQRRFPDGSKRCVTGSHLGLMYPRNYIGDYYIFICEGFSDGISVWDLGLQSLARPHCMHTEGIEEFFEDILDGVEVVVIIPDNDVVGMEGAKKLRGMLYQEYECYIYRLTGAKDIRELVQIKGKGYVRQALGTYI</sequence>
<dbReference type="Pfam" id="PF13155">
    <property type="entry name" value="Toprim_2"/>
    <property type="match status" value="1"/>
</dbReference>
<dbReference type="GO" id="GO:0003677">
    <property type="term" value="F:DNA binding"/>
    <property type="evidence" value="ECO:0007669"/>
    <property type="project" value="InterPro"/>
</dbReference>
<dbReference type="InterPro" id="IPR036977">
    <property type="entry name" value="DNA_primase_Znf_CHC2"/>
</dbReference>